<dbReference type="GO" id="GO:0016020">
    <property type="term" value="C:membrane"/>
    <property type="evidence" value="ECO:0007669"/>
    <property type="project" value="InterPro"/>
</dbReference>
<dbReference type="InterPro" id="IPR007313">
    <property type="entry name" value="FxsA"/>
</dbReference>
<dbReference type="EMBL" id="FPAA01000006">
    <property type="protein sequence ID" value="SFS71427.1"/>
    <property type="molecule type" value="Genomic_DNA"/>
</dbReference>
<sequence>MQMFRIGMLMVLVVAMIEIWGLVAAGNWIGPLPTIGMVIGSSLIGAWFARKQGLAVIRLAKVQLDHRQIPGEAIIDGICILFGGLLLIMPGFLTDSVGILLLIPLTRGIVKILAKQKLLSWIQNGKFTWIDRRTP</sequence>
<reference evidence="3" key="1">
    <citation type="submission" date="2016-10" db="EMBL/GenBank/DDBJ databases">
        <authorList>
            <person name="Varghese N."/>
            <person name="Submissions S."/>
        </authorList>
    </citation>
    <scope>NUCLEOTIDE SEQUENCE [LARGE SCALE GENOMIC DNA]</scope>
    <source>
        <strain evidence="3">DSM 45789</strain>
    </source>
</reference>
<dbReference type="Pfam" id="PF04186">
    <property type="entry name" value="FxsA"/>
    <property type="match status" value="1"/>
</dbReference>
<dbReference type="Proteomes" id="UP000198660">
    <property type="component" value="Unassembled WGS sequence"/>
</dbReference>
<keyword evidence="1" id="KW-1133">Transmembrane helix</keyword>
<evidence type="ECO:0000313" key="2">
    <source>
        <dbReference type="EMBL" id="SFS71427.1"/>
    </source>
</evidence>
<organism evidence="2 3">
    <name type="scientific">Marininema halotolerans</name>
    <dbReference type="NCBI Taxonomy" id="1155944"/>
    <lineage>
        <taxon>Bacteria</taxon>
        <taxon>Bacillati</taxon>
        <taxon>Bacillota</taxon>
        <taxon>Bacilli</taxon>
        <taxon>Bacillales</taxon>
        <taxon>Thermoactinomycetaceae</taxon>
        <taxon>Marininema</taxon>
    </lineage>
</organism>
<dbReference type="PANTHER" id="PTHR35335">
    <property type="entry name" value="UPF0716 PROTEIN FXSA"/>
    <property type="match status" value="1"/>
</dbReference>
<proteinExistence type="predicted"/>
<protein>
    <submittedName>
        <fullName evidence="2">UPF0716 protein FxsA</fullName>
    </submittedName>
</protein>
<name>A0A1I6S3B4_9BACL</name>
<gene>
    <name evidence="2" type="ORF">SAMN05444972_106117</name>
</gene>
<feature type="transmembrane region" description="Helical" evidence="1">
    <location>
        <begin position="7"/>
        <end position="26"/>
    </location>
</feature>
<dbReference type="AlphaFoldDB" id="A0A1I6S3B4"/>
<feature type="transmembrane region" description="Helical" evidence="1">
    <location>
        <begin position="32"/>
        <end position="49"/>
    </location>
</feature>
<dbReference type="NCBIfam" id="NF008528">
    <property type="entry name" value="PRK11463.1-2"/>
    <property type="match status" value="1"/>
</dbReference>
<keyword evidence="1" id="KW-0472">Membrane</keyword>
<dbReference type="PANTHER" id="PTHR35335:SF1">
    <property type="entry name" value="UPF0716 PROTEIN FXSA"/>
    <property type="match status" value="1"/>
</dbReference>
<keyword evidence="1" id="KW-0812">Transmembrane</keyword>
<evidence type="ECO:0000256" key="1">
    <source>
        <dbReference type="SAM" id="Phobius"/>
    </source>
</evidence>
<feature type="transmembrane region" description="Helical" evidence="1">
    <location>
        <begin position="69"/>
        <end position="90"/>
    </location>
</feature>
<accession>A0A1I6S3B4</accession>
<evidence type="ECO:0000313" key="3">
    <source>
        <dbReference type="Proteomes" id="UP000198660"/>
    </source>
</evidence>
<keyword evidence="3" id="KW-1185">Reference proteome</keyword>